<dbReference type="eggNOG" id="arCOG04148">
    <property type="taxonomic scope" value="Archaea"/>
</dbReference>
<keyword evidence="2" id="KW-0067">ATP-binding</keyword>
<dbReference type="InterPro" id="IPR027417">
    <property type="entry name" value="P-loop_NTPase"/>
</dbReference>
<dbReference type="Proteomes" id="UP000002408">
    <property type="component" value="Chromosome"/>
</dbReference>
<dbReference type="RefSeq" id="WP_012107986.1">
    <property type="nucleotide sequence ID" value="NC_009712.1"/>
</dbReference>
<evidence type="ECO:0008006" key="5">
    <source>
        <dbReference type="Google" id="ProtNLM"/>
    </source>
</evidence>
<evidence type="ECO:0000313" key="3">
    <source>
        <dbReference type="EMBL" id="ABS56924.1"/>
    </source>
</evidence>
<gene>
    <name evidence="3" type="ordered locus">Mboo_2410</name>
</gene>
<name>A7IB13_METB6</name>
<dbReference type="KEGG" id="mbn:Mboo_2410"/>
<accession>A7IB13</accession>
<organism evidence="3 4">
    <name type="scientific">Methanoregula boonei (strain DSM 21154 / JCM 14090 / 6A8)</name>
    <dbReference type="NCBI Taxonomy" id="456442"/>
    <lineage>
        <taxon>Archaea</taxon>
        <taxon>Methanobacteriati</taxon>
        <taxon>Methanobacteriota</taxon>
        <taxon>Stenosarchaea group</taxon>
        <taxon>Methanomicrobia</taxon>
        <taxon>Methanomicrobiales</taxon>
        <taxon>Methanoregulaceae</taxon>
        <taxon>Methanoregula</taxon>
    </lineage>
</organism>
<dbReference type="GO" id="GO:0005524">
    <property type="term" value="F:ATP binding"/>
    <property type="evidence" value="ECO:0007669"/>
    <property type="project" value="UniProtKB-KW"/>
</dbReference>
<proteinExistence type="predicted"/>
<evidence type="ECO:0000256" key="1">
    <source>
        <dbReference type="ARBA" id="ARBA00022741"/>
    </source>
</evidence>
<dbReference type="STRING" id="456442.Mboo_2410"/>
<dbReference type="AlphaFoldDB" id="A7IB13"/>
<protein>
    <recommendedName>
        <fullName evidence="5">KaiC-like domain-containing protein</fullName>
    </recommendedName>
</protein>
<dbReference type="EMBL" id="CP000780">
    <property type="protein sequence ID" value="ABS56924.1"/>
    <property type="molecule type" value="Genomic_DNA"/>
</dbReference>
<dbReference type="OrthoDB" id="142874at2157"/>
<keyword evidence="4" id="KW-1185">Reference proteome</keyword>
<dbReference type="SUPFAM" id="SSF52540">
    <property type="entry name" value="P-loop containing nucleoside triphosphate hydrolases"/>
    <property type="match status" value="1"/>
</dbReference>
<dbReference type="HOGENOM" id="CLU_1335071_0_0_2"/>
<evidence type="ECO:0000313" key="4">
    <source>
        <dbReference type="Proteomes" id="UP000002408"/>
    </source>
</evidence>
<reference evidence="4" key="1">
    <citation type="journal article" date="2015" name="Microbiology">
        <title>Genome of Methanoregula boonei 6A8 reveals adaptations to oligotrophic peatland environments.</title>
        <authorList>
            <person name="Braeuer S."/>
            <person name="Cadillo-Quiroz H."/>
            <person name="Kyrpides N."/>
            <person name="Woyke T."/>
            <person name="Goodwin L."/>
            <person name="Detter C."/>
            <person name="Podell S."/>
            <person name="Yavitt J.B."/>
            <person name="Zinder S.H."/>
        </authorList>
    </citation>
    <scope>NUCLEOTIDE SEQUENCE [LARGE SCALE GENOMIC DNA]</scope>
    <source>
        <strain evidence="4">DSM 21154 / JCM 14090 / 6A8</strain>
    </source>
</reference>
<dbReference type="PANTHER" id="PTHR43637">
    <property type="entry name" value="UPF0273 PROTEIN TM_0370"/>
    <property type="match status" value="1"/>
</dbReference>
<dbReference type="Gene3D" id="3.40.50.300">
    <property type="entry name" value="P-loop containing nucleotide triphosphate hydrolases"/>
    <property type="match status" value="1"/>
</dbReference>
<dbReference type="GeneID" id="5411631"/>
<dbReference type="PANTHER" id="PTHR43637:SF2">
    <property type="entry name" value="PROTEIN GVPD 1"/>
    <property type="match status" value="1"/>
</dbReference>
<keyword evidence="1" id="KW-0547">Nucleotide-binding</keyword>
<sequence>MAAVHGMDIFPQKSVILIEEETGLAKSVYAQYIAADAAGAGKEVCYVTIRSADDIKNDMTRMRILPAKGFFVEEEMHGTAPGTLLDAITLHGKGDMVIVDQFSLYFLDSPLAELREGISRISAAAKTGRVFLLLIDRGVLSERHEALMRAMADGVVQITTISEGDKLKRYLNIPKMQGAGLLEKMLPFTVSEEGFLIDTRERHG</sequence>
<evidence type="ECO:0000256" key="2">
    <source>
        <dbReference type="ARBA" id="ARBA00022840"/>
    </source>
</evidence>